<dbReference type="AlphaFoldDB" id="A0A1D3K9Z9"/>
<accession>A0A1D3K9Z9</accession>
<evidence type="ECO:0000313" key="13">
    <source>
        <dbReference type="Proteomes" id="UP000245431"/>
    </source>
</evidence>
<protein>
    <recommendedName>
        <fullName evidence="8">Enoyl-[acyl-carrier-protein] reductase [NADH]</fullName>
        <ecNumber evidence="8">1.3.1.9</ecNumber>
    </recommendedName>
</protein>
<dbReference type="InterPro" id="IPR036291">
    <property type="entry name" value="NAD(P)-bd_dom_sf"/>
</dbReference>
<feature type="binding site" evidence="11">
    <location>
        <position position="18"/>
    </location>
    <ligand>
        <name>NAD(+)</name>
        <dbReference type="ChEBI" id="CHEBI:57540"/>
    </ligand>
</feature>
<name>A0A1D3K9Z9_PSEVE</name>
<feature type="binding site" evidence="11">
    <location>
        <position position="167"/>
    </location>
    <ligand>
        <name>NAD(+)</name>
        <dbReference type="ChEBI" id="CHEBI:57540"/>
    </ligand>
</feature>
<dbReference type="GO" id="GO:0006633">
    <property type="term" value="P:fatty acid biosynthetic process"/>
    <property type="evidence" value="ECO:0007669"/>
    <property type="project" value="UniProtKB-UniPathway"/>
</dbReference>
<evidence type="ECO:0000256" key="11">
    <source>
        <dbReference type="PIRSR" id="PIRSR000094-3"/>
    </source>
</evidence>
<dbReference type="InterPro" id="IPR002347">
    <property type="entry name" value="SDR_fam"/>
</dbReference>
<dbReference type="PRINTS" id="PR00081">
    <property type="entry name" value="GDHRDH"/>
</dbReference>
<feature type="binding site" evidence="11">
    <location>
        <begin position="69"/>
        <end position="70"/>
    </location>
    <ligand>
        <name>NAD(+)</name>
        <dbReference type="ChEBI" id="CHEBI:57540"/>
    </ligand>
</feature>
<feature type="binding site" evidence="10">
    <location>
        <position position="100"/>
    </location>
    <ligand>
        <name>substrate</name>
    </ligand>
</feature>
<evidence type="ECO:0000256" key="3">
    <source>
        <dbReference type="ARBA" id="ARBA00022516"/>
    </source>
</evidence>
<dbReference type="InterPro" id="IPR014358">
    <property type="entry name" value="Enoyl-ACP_Rdtase_NADH"/>
</dbReference>
<proteinExistence type="inferred from homology"/>
<evidence type="ECO:0000256" key="8">
    <source>
        <dbReference type="PIRNR" id="PIRNR000094"/>
    </source>
</evidence>
<dbReference type="UniPathway" id="UPA00094"/>
<keyword evidence="8 11" id="KW-0520">NAD</keyword>
<evidence type="ECO:0000256" key="5">
    <source>
        <dbReference type="ARBA" id="ARBA00023002"/>
    </source>
</evidence>
<comment type="pathway">
    <text evidence="1">Lipid metabolism; fatty acid biosynthesis.</text>
</comment>
<dbReference type="Proteomes" id="UP000245431">
    <property type="component" value="Plasmid PVE_plasmid"/>
</dbReference>
<evidence type="ECO:0000256" key="9">
    <source>
        <dbReference type="PIRSR" id="PIRSR000094-1"/>
    </source>
</evidence>
<evidence type="ECO:0000256" key="4">
    <source>
        <dbReference type="ARBA" id="ARBA00022832"/>
    </source>
</evidence>
<sequence>MSLMENLSLNGKRGLVVGIANQHSIAWGCAKALDELGAELAITWLNDKARAHVEPLASQLRAPLTQALDVTRPGELDALFERIGEHWGSLDFIIHSIASAPKDELRGRLLDSSSAGFQQAMDISCHSFIRMARLAEPLMKRGGSLVTMSYLGAQETVEGYALMGPVKAALESSVRYLAEELGPCGIRVHAISPGPMPTRAASGLKDFDNLLETSARRAPLRRLVSLEDVGALCAWLVGDASRGQTGGIHFVDGGLNISA</sequence>
<evidence type="ECO:0000313" key="12">
    <source>
        <dbReference type="EMBL" id="SBW85203.1"/>
    </source>
</evidence>
<keyword evidence="4" id="KW-0276">Fatty acid metabolism</keyword>
<feature type="active site" description="Proton acceptor" evidence="9">
    <location>
        <position position="160"/>
    </location>
</feature>
<dbReference type="PIRSF" id="PIRSF000094">
    <property type="entry name" value="Enoyl-ACP_rdct"/>
    <property type="match status" value="1"/>
</dbReference>
<dbReference type="PANTHER" id="PTHR43159:SF2">
    <property type="entry name" value="ENOYL-[ACYL-CARRIER-PROTEIN] REDUCTASE [NADH], CHLOROPLASTIC"/>
    <property type="match status" value="1"/>
</dbReference>
<keyword evidence="5 8" id="KW-0560">Oxidoreductase</keyword>
<dbReference type="Gene3D" id="3.40.50.720">
    <property type="entry name" value="NAD(P)-binding Rossmann-like Domain"/>
    <property type="match status" value="1"/>
</dbReference>
<reference evidence="13" key="1">
    <citation type="submission" date="2016-07" db="EMBL/GenBank/DDBJ databases">
        <authorList>
            <person name="Florea S."/>
            <person name="Webb J.S."/>
            <person name="Jaromczyk J."/>
            <person name="Schardl C.L."/>
        </authorList>
    </citation>
    <scope>NUCLEOTIDE SEQUENCE [LARGE SCALE GENOMIC DNA]</scope>
    <source>
        <strain evidence="13">1YdBTEX2</strain>
        <plasmid evidence="13">Plasmid pve_Plasmid</plasmid>
    </source>
</reference>
<comment type="catalytic activity">
    <reaction evidence="8">
        <text>a 2,3-saturated acyl-[ACP] + NAD(+) = a (2E)-enoyl-[ACP] + NADH + H(+)</text>
        <dbReference type="Rhea" id="RHEA:10240"/>
        <dbReference type="Rhea" id="RHEA-COMP:9925"/>
        <dbReference type="Rhea" id="RHEA-COMP:9926"/>
        <dbReference type="ChEBI" id="CHEBI:15378"/>
        <dbReference type="ChEBI" id="CHEBI:57540"/>
        <dbReference type="ChEBI" id="CHEBI:57945"/>
        <dbReference type="ChEBI" id="CHEBI:78784"/>
        <dbReference type="ChEBI" id="CHEBI:78785"/>
        <dbReference type="EC" id="1.3.1.9"/>
    </reaction>
</comment>
<dbReference type="SUPFAM" id="SSF51735">
    <property type="entry name" value="NAD(P)-binding Rossmann-fold domains"/>
    <property type="match status" value="1"/>
</dbReference>
<dbReference type="NCBIfam" id="NF005717">
    <property type="entry name" value="PRK07533.1"/>
    <property type="match status" value="1"/>
</dbReference>
<evidence type="ECO:0000256" key="2">
    <source>
        <dbReference type="ARBA" id="ARBA00009233"/>
    </source>
</evidence>
<keyword evidence="6" id="KW-0443">Lipid metabolism</keyword>
<feature type="active site" description="Proton acceptor" evidence="9">
    <location>
        <position position="150"/>
    </location>
</feature>
<dbReference type="GO" id="GO:0004318">
    <property type="term" value="F:enoyl-[acyl-carrier-protein] reductase (NADH) activity"/>
    <property type="evidence" value="ECO:0007669"/>
    <property type="project" value="UniProtKB-EC"/>
</dbReference>
<evidence type="ECO:0000256" key="6">
    <source>
        <dbReference type="ARBA" id="ARBA00023098"/>
    </source>
</evidence>
<evidence type="ECO:0000256" key="1">
    <source>
        <dbReference type="ARBA" id="ARBA00005194"/>
    </source>
</evidence>
<dbReference type="EC" id="1.3.1.9" evidence="8"/>
<keyword evidence="12" id="KW-0614">Plasmid</keyword>
<dbReference type="PANTHER" id="PTHR43159">
    <property type="entry name" value="ENOYL-[ACYL-CARRIER-PROTEIN] REDUCTASE"/>
    <property type="match status" value="1"/>
</dbReference>
<feature type="binding site" evidence="11">
    <location>
        <position position="97"/>
    </location>
    <ligand>
        <name>NAD(+)</name>
        <dbReference type="ChEBI" id="CHEBI:57540"/>
    </ligand>
</feature>
<keyword evidence="3 8" id="KW-0444">Lipid biosynthesis</keyword>
<organism evidence="12 13">
    <name type="scientific">Pseudomonas veronii 1YdBTEX2</name>
    <dbReference type="NCBI Taxonomy" id="1295141"/>
    <lineage>
        <taxon>Bacteria</taxon>
        <taxon>Pseudomonadati</taxon>
        <taxon>Pseudomonadota</taxon>
        <taxon>Gammaproteobacteria</taxon>
        <taxon>Pseudomonadales</taxon>
        <taxon>Pseudomonadaceae</taxon>
        <taxon>Pseudomonas</taxon>
    </lineage>
</organism>
<geneLocation type="plasmid" evidence="13">
    <name>pve_Plasmid</name>
</geneLocation>
<comment type="similarity">
    <text evidence="2 8">Belongs to the short-chain dehydrogenases/reductases (SDR) family. FabI subfamily.</text>
</comment>
<dbReference type="CDD" id="cd05372">
    <property type="entry name" value="ENR_SDR"/>
    <property type="match status" value="1"/>
</dbReference>
<dbReference type="EMBL" id="LT599585">
    <property type="protein sequence ID" value="SBW85203.1"/>
    <property type="molecule type" value="Genomic_DNA"/>
</dbReference>
<evidence type="ECO:0000256" key="10">
    <source>
        <dbReference type="PIRSR" id="PIRSR000094-2"/>
    </source>
</evidence>
<keyword evidence="7 8" id="KW-0275">Fatty acid biosynthesis</keyword>
<evidence type="ECO:0000256" key="7">
    <source>
        <dbReference type="ARBA" id="ARBA00023160"/>
    </source>
</evidence>
<dbReference type="Pfam" id="PF13561">
    <property type="entry name" value="adh_short_C2"/>
    <property type="match status" value="1"/>
</dbReference>
<gene>
    <name evidence="12" type="primary">fabI1</name>
    <name evidence="12" type="ORF">PVE_P0162</name>
</gene>
<feature type="binding site" evidence="11">
    <location>
        <begin position="24"/>
        <end position="25"/>
    </location>
    <ligand>
        <name>NAD(+)</name>
        <dbReference type="ChEBI" id="CHEBI:57540"/>
    </ligand>
</feature>